<sequence>MSLKALLSPAAAARGMRLAMGVPMRPARGAATCSRSVAAGASSTSSSPAPPNIRELAKMAHLAVTDAEVADWEPKINGIVDWFGQLQAVDVEGVKPAVHARDDGSVLRADEPSAYAPREELLAQVPAMEGPFVRVPKIATGQDSADAGDAAPSSSGAAAAAAGAAAAAASPEELAALAALDIRVGRILACERHPDADSLYVEKIDCGDPDGPRTIVSGLVKYVPLEEMQGRLVVVLANLKARNMRGIKSHGMLLAASNEEHTEVEPLAPPAGAAPGERVWFGEEREQPAPAEPNAVQKKKHWEAAQPALATDAGRVVTFRGRPMRTSAGPVTAATLARARIGGGGGGGGRVRVHSAACDLNRYVEKIDCGDPDGPHTIVSGLVKYVPLEEMQGRLVVVLANLKARNMRVKSRSSRPAADLFPARSPMARTGSAAILVVVVAAGLLLQPAAAALPLRRFLTAQLTPPGQRTEKAAPPAAVTAGAAAAAVGPPSANRTYLYIATGPGTPGPDSPDFLVTVDATQGSPTFGRIVATTDVPPQFWGNEPHHVGVNGDLLAFGGLFSYQRRAWGEKKAAASPDIYLFNVSKANAASPKFVNSAYGISGAVTDSFLGLGNDDTGRPRFLATLMGDRVTGAGPGKLAEVTWNGDTSRWEVTAEHDGGVGGGADATFTPHGFDRNGPNGSTIVTADYVQANSTWRPSSAFAWGTTVRVWDLPSRKVVSVWDVATHPALKSEESPQGLMSVRWAGKDNLFWFSGGTGLLFLLNASVPQDAGIEKAVQIAYRLREDEPVYGSCVMSGRFKNNTRLLVTSLALNELRLVDTSDPAAWKTLQVYTFPYEGPLAPQPHVVVTDGPGRLAAVTTYYVEQDLRKGLWSTPASKEVALFTIAEDGNSFKPLSTIDFNTAFVKAIPGVSPARGPYARPHGAVFVTK</sequence>
<comment type="catalytic activity">
    <reaction evidence="3">
        <text>L-glutamyl-tRNA(Gln) + L-glutamine + ATP + H2O = L-glutaminyl-tRNA(Gln) + L-glutamate + ADP + phosphate + H(+)</text>
        <dbReference type="Rhea" id="RHEA:17521"/>
        <dbReference type="Rhea" id="RHEA-COMP:9681"/>
        <dbReference type="Rhea" id="RHEA-COMP:9684"/>
        <dbReference type="ChEBI" id="CHEBI:15377"/>
        <dbReference type="ChEBI" id="CHEBI:15378"/>
        <dbReference type="ChEBI" id="CHEBI:29985"/>
        <dbReference type="ChEBI" id="CHEBI:30616"/>
        <dbReference type="ChEBI" id="CHEBI:43474"/>
        <dbReference type="ChEBI" id="CHEBI:58359"/>
        <dbReference type="ChEBI" id="CHEBI:78520"/>
        <dbReference type="ChEBI" id="CHEBI:78521"/>
        <dbReference type="ChEBI" id="CHEBI:456216"/>
    </reaction>
</comment>
<comment type="function">
    <text evidence="3">Allows the formation of correctly charged Gln-tRNA(Gln) through the transamidation of misacylated Glu-tRNA(Gln) in chloroplasts and mitochondria. The reaction takes place in the presence of glutamine and ATP through an activated gamma-phospho-Glu-tRNA(Gln).</text>
</comment>
<keyword evidence="3" id="KW-0648">Protein biosynthesis</keyword>
<evidence type="ECO:0000256" key="4">
    <source>
        <dbReference type="PROSITE-ProRule" id="PRU00209"/>
    </source>
</evidence>
<dbReference type="PANTHER" id="PTHR11586:SF47">
    <property type="entry name" value="NUCLEIC ACID-BINDING, OB-FOLD-LIKE PROTEIN"/>
    <property type="match status" value="1"/>
</dbReference>
<evidence type="ECO:0000256" key="3">
    <source>
        <dbReference type="HAMAP-Rule" id="MF_03149"/>
    </source>
</evidence>
<proteinExistence type="inferred from homology"/>
<accession>A0A2V0PIA0</accession>
<dbReference type="PROSITE" id="PS50886">
    <property type="entry name" value="TRBD"/>
    <property type="match status" value="1"/>
</dbReference>
<evidence type="ECO:0000256" key="2">
    <source>
        <dbReference type="ARBA" id="ARBA00022884"/>
    </source>
</evidence>
<name>A0A2V0PIA0_9CHLO</name>
<dbReference type="AlphaFoldDB" id="A0A2V0PIA0"/>
<dbReference type="Proteomes" id="UP000247498">
    <property type="component" value="Unassembled WGS sequence"/>
</dbReference>
<dbReference type="EC" id="6.3.5.-" evidence="3"/>
<dbReference type="CDD" id="cd02799">
    <property type="entry name" value="tRNA_bind_EMAP-II_like"/>
    <property type="match status" value="1"/>
</dbReference>
<dbReference type="Pfam" id="PF01588">
    <property type="entry name" value="tRNA_bind"/>
    <property type="match status" value="2"/>
</dbReference>
<dbReference type="InParanoid" id="A0A2V0PIA0"/>
<comment type="subunit">
    <text evidence="3">Subunit of the heterotrimeric GatCAB amidotransferase (AdT) complex, composed of A, B and C subunits.</text>
</comment>
<keyword evidence="3" id="KW-0150">Chloroplast</keyword>
<dbReference type="GO" id="GO:0006450">
    <property type="term" value="P:regulation of translational fidelity"/>
    <property type="evidence" value="ECO:0007669"/>
    <property type="project" value="InterPro"/>
</dbReference>
<keyword evidence="3" id="KW-0934">Plastid</keyword>
<dbReference type="GO" id="GO:0030956">
    <property type="term" value="C:glutamyl-tRNA(Gln) amidotransferase complex"/>
    <property type="evidence" value="ECO:0007669"/>
    <property type="project" value="UniProtKB-UniRule"/>
</dbReference>
<comment type="similarity">
    <text evidence="3">Belongs to the GatC family.</text>
</comment>
<dbReference type="Gene3D" id="2.40.50.140">
    <property type="entry name" value="Nucleic acid-binding proteins"/>
    <property type="match status" value="2"/>
</dbReference>
<dbReference type="GO" id="GO:0005739">
    <property type="term" value="C:mitochondrion"/>
    <property type="evidence" value="ECO:0007669"/>
    <property type="project" value="UniProtKB-SubCell"/>
</dbReference>
<evidence type="ECO:0000256" key="1">
    <source>
        <dbReference type="ARBA" id="ARBA00022555"/>
    </source>
</evidence>
<keyword evidence="3" id="KW-0547">Nucleotide-binding</keyword>
<dbReference type="NCBIfam" id="TIGR00135">
    <property type="entry name" value="gatC"/>
    <property type="match status" value="1"/>
</dbReference>
<feature type="domain" description="TRNA-binding" evidence="5">
    <location>
        <begin position="176"/>
        <end position="280"/>
    </location>
</feature>
<evidence type="ECO:0000313" key="7">
    <source>
        <dbReference type="Proteomes" id="UP000247498"/>
    </source>
</evidence>
<comment type="subcellular location">
    <subcellularLocation>
        <location evidence="3">Mitochondrion</location>
    </subcellularLocation>
    <subcellularLocation>
        <location evidence="3">Plastid</location>
        <location evidence="3">Chloroplast</location>
    </subcellularLocation>
</comment>
<dbReference type="GO" id="GO:0000049">
    <property type="term" value="F:tRNA binding"/>
    <property type="evidence" value="ECO:0007669"/>
    <property type="project" value="UniProtKB-UniRule"/>
</dbReference>
<dbReference type="OrthoDB" id="540667at2759"/>
<dbReference type="FunFam" id="2.40.50.140:FF:000225">
    <property type="entry name" value="tyrosine--tRNA ligase, cytoplasmic"/>
    <property type="match status" value="1"/>
</dbReference>
<dbReference type="Gene3D" id="1.10.20.60">
    <property type="entry name" value="Glu-tRNAGln amidotransferase C subunit, N-terminal domain"/>
    <property type="match status" value="1"/>
</dbReference>
<keyword evidence="3" id="KW-0436">Ligase</keyword>
<dbReference type="GO" id="GO:0005524">
    <property type="term" value="F:ATP binding"/>
    <property type="evidence" value="ECO:0007669"/>
    <property type="project" value="UniProtKB-KW"/>
</dbReference>
<dbReference type="InterPro" id="IPR003837">
    <property type="entry name" value="GatC"/>
</dbReference>
<keyword evidence="1 4" id="KW-0820">tRNA-binding</keyword>
<dbReference type="GO" id="GO:0009507">
    <property type="term" value="C:chloroplast"/>
    <property type="evidence" value="ECO:0007669"/>
    <property type="project" value="UniProtKB-SubCell"/>
</dbReference>
<keyword evidence="2 4" id="KW-0694">RNA-binding</keyword>
<dbReference type="InterPro" id="IPR002547">
    <property type="entry name" value="tRNA-bd_dom"/>
</dbReference>
<dbReference type="InterPro" id="IPR051270">
    <property type="entry name" value="Tyrosine-tRNA_ligase_regulator"/>
</dbReference>
<dbReference type="GO" id="GO:0032543">
    <property type="term" value="P:mitochondrial translation"/>
    <property type="evidence" value="ECO:0007669"/>
    <property type="project" value="UniProtKB-UniRule"/>
</dbReference>
<keyword evidence="3" id="KW-0496">Mitochondrion</keyword>
<dbReference type="STRING" id="307507.A0A2V0PIA0"/>
<dbReference type="GO" id="GO:0070681">
    <property type="term" value="P:glutaminyl-tRNAGln biosynthesis via transamidation"/>
    <property type="evidence" value="ECO:0007669"/>
    <property type="project" value="UniProtKB-UniRule"/>
</dbReference>
<evidence type="ECO:0000259" key="5">
    <source>
        <dbReference type="PROSITE" id="PS50886"/>
    </source>
</evidence>
<dbReference type="SUPFAM" id="SSF101908">
    <property type="entry name" value="Putative isomerase YbhE"/>
    <property type="match status" value="1"/>
</dbReference>
<dbReference type="GO" id="GO:0050567">
    <property type="term" value="F:glutaminyl-tRNA synthase (glutamine-hydrolyzing) activity"/>
    <property type="evidence" value="ECO:0007669"/>
    <property type="project" value="UniProtKB-UniRule"/>
</dbReference>
<reference evidence="6 7" key="1">
    <citation type="journal article" date="2018" name="Sci. Rep.">
        <title>Raphidocelis subcapitata (=Pseudokirchneriella subcapitata) provides an insight into genome evolution and environmental adaptations in the Sphaeropleales.</title>
        <authorList>
            <person name="Suzuki S."/>
            <person name="Yamaguchi H."/>
            <person name="Nakajima N."/>
            <person name="Kawachi M."/>
        </authorList>
    </citation>
    <scope>NUCLEOTIDE SEQUENCE [LARGE SCALE GENOMIC DNA]</scope>
    <source>
        <strain evidence="6 7">NIES-35</strain>
    </source>
</reference>
<dbReference type="InterPro" id="IPR012340">
    <property type="entry name" value="NA-bd_OB-fold"/>
</dbReference>
<dbReference type="PANTHER" id="PTHR11586">
    <property type="entry name" value="TRNA-AMINOACYLATION COFACTOR ARC1 FAMILY MEMBER"/>
    <property type="match status" value="1"/>
</dbReference>
<dbReference type="Pfam" id="PF02686">
    <property type="entry name" value="GatC"/>
    <property type="match status" value="1"/>
</dbReference>
<dbReference type="EMBL" id="BDRX01000105">
    <property type="protein sequence ID" value="GBF97673.1"/>
    <property type="molecule type" value="Genomic_DNA"/>
</dbReference>
<organism evidence="6 7">
    <name type="scientific">Raphidocelis subcapitata</name>
    <dbReference type="NCBI Taxonomy" id="307507"/>
    <lineage>
        <taxon>Eukaryota</taxon>
        <taxon>Viridiplantae</taxon>
        <taxon>Chlorophyta</taxon>
        <taxon>core chlorophytes</taxon>
        <taxon>Chlorophyceae</taxon>
        <taxon>CS clade</taxon>
        <taxon>Sphaeropleales</taxon>
        <taxon>Selenastraceae</taxon>
        <taxon>Raphidocelis</taxon>
    </lineage>
</organism>
<gene>
    <name evidence="3" type="primary">GATC</name>
    <name evidence="6" type="ORF">Rsub_09731</name>
</gene>
<dbReference type="HAMAP" id="MF_00122">
    <property type="entry name" value="GatC"/>
    <property type="match status" value="1"/>
</dbReference>
<dbReference type="SUPFAM" id="SSF141000">
    <property type="entry name" value="Glu-tRNAGln amidotransferase C subunit"/>
    <property type="match status" value="1"/>
</dbReference>
<keyword evidence="7" id="KW-1185">Reference proteome</keyword>
<dbReference type="SUPFAM" id="SSF50249">
    <property type="entry name" value="Nucleic acid-binding proteins"/>
    <property type="match status" value="2"/>
</dbReference>
<keyword evidence="3" id="KW-0067">ATP-binding</keyword>
<protein>
    <recommendedName>
        <fullName evidence="3">Glutamyl-tRNA(Gln) amidotransferase subunit C, chloroplastic/mitochondrial</fullName>
        <shortName evidence="3">Glu-AdT subunit C</shortName>
        <ecNumber evidence="3">6.3.5.-</ecNumber>
    </recommendedName>
</protein>
<evidence type="ECO:0000313" key="6">
    <source>
        <dbReference type="EMBL" id="GBF97673.1"/>
    </source>
</evidence>
<comment type="caution">
    <text evidence="6">The sequence shown here is derived from an EMBL/GenBank/DDBJ whole genome shotgun (WGS) entry which is preliminary data.</text>
</comment>
<dbReference type="InterPro" id="IPR036113">
    <property type="entry name" value="Asp/Glu-ADT_sf_sub_c"/>
</dbReference>